<evidence type="ECO:0000313" key="5">
    <source>
        <dbReference type="EMBL" id="JAG07315.1"/>
    </source>
</evidence>
<feature type="chain" id="PRO_5002050819" evidence="4">
    <location>
        <begin position="18"/>
        <end position="487"/>
    </location>
</feature>
<accession>A0A0A9WR38</accession>
<sequence>MLVYLFALLALAKSVSPGTFFVPLNCYSDERVFDCSTQNLEFAPPIPPQVESAALNDNQIRSIDPILPPALQDLDLSNNALNHLELNSGSLFSLKVSGNPLLTLKLNLSGLVVLNASSCSISFLPPGFFELLPRLEVLDLSGNEKLRAIPPNHLQQLFIQKTYIRSLPSMPNLVSLDVSNNFQLLNLQTGETLKKLKAANCSLLGVILNRGLLYADLSSNQISTLKIHEDLEYLDASNNSLNTLDIANARLHTANLADNKLTDLRVSSRYLNKIDLSRNPIIELSVHCSQCSVDCSFCQVRKVDMTNVKSLNLQYNNIQKIVVEGVKEVDLRYNLLTEIALTADAFDLRHNSLADPKKVDIQGIGYLADNPWTCQCEGLKELRVRSKDQQLLCGGQTFESCFSGPRKTSHSAWVTLLVAIVLLVVFMLVLYFIRLTSKEPTSVPPQDPAECEEVYRNDALPTYEEALRMSKPEWRQGRNSARRCRPD</sequence>
<reference evidence="5" key="1">
    <citation type="journal article" date="2014" name="PLoS ONE">
        <title>Transcriptome-Based Identification of ABC Transporters in the Western Tarnished Plant Bug Lygus hesperus.</title>
        <authorList>
            <person name="Hull J.J."/>
            <person name="Chaney K."/>
            <person name="Geib S.M."/>
            <person name="Fabrick J.A."/>
            <person name="Brent C.S."/>
            <person name="Walsh D."/>
            <person name="Lavine L.C."/>
        </authorList>
    </citation>
    <scope>NUCLEOTIDE SEQUENCE</scope>
</reference>
<dbReference type="SUPFAM" id="SSF52058">
    <property type="entry name" value="L domain-like"/>
    <property type="match status" value="1"/>
</dbReference>
<dbReference type="AlphaFoldDB" id="A0A0A9WR38"/>
<keyword evidence="2" id="KW-0677">Repeat</keyword>
<keyword evidence="3" id="KW-0812">Transmembrane</keyword>
<dbReference type="PANTHER" id="PTHR45617">
    <property type="entry name" value="LEUCINE RICH REPEAT FAMILY PROTEIN"/>
    <property type="match status" value="1"/>
</dbReference>
<dbReference type="PANTHER" id="PTHR45617:SF173">
    <property type="entry name" value="RE54577P"/>
    <property type="match status" value="1"/>
</dbReference>
<keyword evidence="4" id="KW-0732">Signal</keyword>
<feature type="signal peptide" evidence="4">
    <location>
        <begin position="1"/>
        <end position="17"/>
    </location>
</feature>
<evidence type="ECO:0000256" key="4">
    <source>
        <dbReference type="SAM" id="SignalP"/>
    </source>
</evidence>
<evidence type="ECO:0000256" key="2">
    <source>
        <dbReference type="ARBA" id="ARBA00022737"/>
    </source>
</evidence>
<proteinExistence type="predicted"/>
<gene>
    <name evidence="5" type="primary">sspH2</name>
    <name evidence="5" type="ORF">CM83_87029</name>
</gene>
<dbReference type="SMART" id="SM00369">
    <property type="entry name" value="LRR_TYP"/>
    <property type="match status" value="4"/>
</dbReference>
<evidence type="ECO:0000256" key="1">
    <source>
        <dbReference type="ARBA" id="ARBA00022614"/>
    </source>
</evidence>
<dbReference type="InterPro" id="IPR032675">
    <property type="entry name" value="LRR_dom_sf"/>
</dbReference>
<reference evidence="5" key="2">
    <citation type="submission" date="2014-07" db="EMBL/GenBank/DDBJ databases">
        <authorList>
            <person name="Hull J."/>
        </authorList>
    </citation>
    <scope>NUCLEOTIDE SEQUENCE</scope>
</reference>
<organism evidence="5">
    <name type="scientific">Lygus hesperus</name>
    <name type="common">Western plant bug</name>
    <dbReference type="NCBI Taxonomy" id="30085"/>
    <lineage>
        <taxon>Eukaryota</taxon>
        <taxon>Metazoa</taxon>
        <taxon>Ecdysozoa</taxon>
        <taxon>Arthropoda</taxon>
        <taxon>Hexapoda</taxon>
        <taxon>Insecta</taxon>
        <taxon>Pterygota</taxon>
        <taxon>Neoptera</taxon>
        <taxon>Paraneoptera</taxon>
        <taxon>Hemiptera</taxon>
        <taxon>Heteroptera</taxon>
        <taxon>Panheteroptera</taxon>
        <taxon>Cimicomorpha</taxon>
        <taxon>Miridae</taxon>
        <taxon>Mirini</taxon>
        <taxon>Lygus</taxon>
    </lineage>
</organism>
<keyword evidence="3" id="KW-0472">Membrane</keyword>
<evidence type="ECO:0000256" key="3">
    <source>
        <dbReference type="SAM" id="Phobius"/>
    </source>
</evidence>
<dbReference type="PRINTS" id="PR00019">
    <property type="entry name" value="LEURICHRPT"/>
</dbReference>
<dbReference type="InterPro" id="IPR003591">
    <property type="entry name" value="Leu-rich_rpt_typical-subtyp"/>
</dbReference>
<name>A0A0A9WR38_LYGHE</name>
<keyword evidence="1" id="KW-0433">Leucine-rich repeat</keyword>
<dbReference type="Gene3D" id="3.80.10.10">
    <property type="entry name" value="Ribonuclease Inhibitor"/>
    <property type="match status" value="3"/>
</dbReference>
<feature type="transmembrane region" description="Helical" evidence="3">
    <location>
        <begin position="412"/>
        <end position="433"/>
    </location>
</feature>
<keyword evidence="3" id="KW-1133">Transmembrane helix</keyword>
<dbReference type="EMBL" id="GBHO01036289">
    <property type="protein sequence ID" value="JAG07315.1"/>
    <property type="molecule type" value="Transcribed_RNA"/>
</dbReference>
<protein>
    <submittedName>
        <fullName evidence="5">E3 ubiquitin-protein ligase sspH2</fullName>
    </submittedName>
</protein>